<dbReference type="PANTHER" id="PTHR10438">
    <property type="entry name" value="THIOREDOXIN"/>
    <property type="match status" value="1"/>
</dbReference>
<dbReference type="Proteomes" id="UP000471521">
    <property type="component" value="Unassembled WGS sequence"/>
</dbReference>
<feature type="region of interest" description="Disordered" evidence="1">
    <location>
        <begin position="1"/>
        <end position="33"/>
    </location>
</feature>
<dbReference type="Pfam" id="PF00085">
    <property type="entry name" value="Thioredoxin"/>
    <property type="match status" value="1"/>
</dbReference>
<feature type="compositionally biased region" description="Acidic residues" evidence="1">
    <location>
        <begin position="19"/>
        <end position="30"/>
    </location>
</feature>
<dbReference type="InterPro" id="IPR017937">
    <property type="entry name" value="Thioredoxin_CS"/>
</dbReference>
<gene>
    <name evidence="3" type="ORF">GRX66_04505</name>
</gene>
<name>A0A6B0SH61_9EURY</name>
<evidence type="ECO:0000313" key="4">
    <source>
        <dbReference type="Proteomes" id="UP000471521"/>
    </source>
</evidence>
<dbReference type="EMBL" id="WUUU01000019">
    <property type="protein sequence ID" value="MXR19896.1"/>
    <property type="molecule type" value="Genomic_DNA"/>
</dbReference>
<dbReference type="SUPFAM" id="SSF52833">
    <property type="entry name" value="Thioredoxin-like"/>
    <property type="match status" value="1"/>
</dbReference>
<evidence type="ECO:0000256" key="1">
    <source>
        <dbReference type="SAM" id="MobiDB-lite"/>
    </source>
</evidence>
<feature type="compositionally biased region" description="Basic and acidic residues" evidence="1">
    <location>
        <begin position="7"/>
        <end position="17"/>
    </location>
</feature>
<dbReference type="PROSITE" id="PS51352">
    <property type="entry name" value="THIOREDOXIN_2"/>
    <property type="match status" value="1"/>
</dbReference>
<accession>A0A6B0SH61</accession>
<dbReference type="OrthoDB" id="35385at2157"/>
<feature type="domain" description="Thioredoxin" evidence="2">
    <location>
        <begin position="17"/>
        <end position="128"/>
    </location>
</feature>
<dbReference type="PRINTS" id="PR00421">
    <property type="entry name" value="THIOREDOXIN"/>
</dbReference>
<proteinExistence type="predicted"/>
<dbReference type="InterPro" id="IPR013766">
    <property type="entry name" value="Thioredoxin_domain"/>
</dbReference>
<protein>
    <submittedName>
        <fullName evidence="3">Thioredoxin fold domain-containing protein</fullName>
    </submittedName>
</protein>
<dbReference type="CDD" id="cd02947">
    <property type="entry name" value="TRX_family"/>
    <property type="match status" value="1"/>
</dbReference>
<reference evidence="3 4" key="1">
    <citation type="submission" date="2019-12" db="EMBL/GenBank/DDBJ databases">
        <title>Isolation and characterization of three novel carbon monoxide-oxidizing members of Halobacteria from salione crusts and soils.</title>
        <authorList>
            <person name="Myers M.R."/>
            <person name="King G.M."/>
        </authorList>
    </citation>
    <scope>NUCLEOTIDE SEQUENCE [LARGE SCALE GENOMIC DNA]</scope>
    <source>
        <strain evidence="3 4">PCN9</strain>
    </source>
</reference>
<sequence>MSDETIEDIKERKKAELLEQAEEPDTPEEPIEIRGHDHLEEVLSDHGTVLLDFYADWCGPCQMMEPAVERLAADDDVVVAEIDVDAHQGLAQAWGVQGMPTLVVATDGEEANRAVGARSYDGLRQLVA</sequence>
<dbReference type="PANTHER" id="PTHR10438:SF468">
    <property type="entry name" value="THIOREDOXIN-1-RELATED"/>
    <property type="match status" value="1"/>
</dbReference>
<dbReference type="PROSITE" id="PS00194">
    <property type="entry name" value="THIOREDOXIN_1"/>
    <property type="match status" value="1"/>
</dbReference>
<dbReference type="RefSeq" id="WP_159525465.1">
    <property type="nucleotide sequence ID" value="NZ_WUUU01000019.1"/>
</dbReference>
<dbReference type="InterPro" id="IPR050620">
    <property type="entry name" value="Thioredoxin_H-type-like"/>
</dbReference>
<dbReference type="InterPro" id="IPR036249">
    <property type="entry name" value="Thioredoxin-like_sf"/>
</dbReference>
<evidence type="ECO:0000313" key="3">
    <source>
        <dbReference type="EMBL" id="MXR19896.1"/>
    </source>
</evidence>
<organism evidence="3 4">
    <name type="scientific">Halobacterium bonnevillei</name>
    <dbReference type="NCBI Taxonomy" id="2692200"/>
    <lineage>
        <taxon>Archaea</taxon>
        <taxon>Methanobacteriati</taxon>
        <taxon>Methanobacteriota</taxon>
        <taxon>Stenosarchaea group</taxon>
        <taxon>Halobacteria</taxon>
        <taxon>Halobacteriales</taxon>
        <taxon>Halobacteriaceae</taxon>
        <taxon>Halobacterium</taxon>
    </lineage>
</organism>
<evidence type="ECO:0000259" key="2">
    <source>
        <dbReference type="PROSITE" id="PS51352"/>
    </source>
</evidence>
<comment type="caution">
    <text evidence="3">The sequence shown here is derived from an EMBL/GenBank/DDBJ whole genome shotgun (WGS) entry which is preliminary data.</text>
</comment>
<keyword evidence="4" id="KW-1185">Reference proteome</keyword>
<dbReference type="Gene3D" id="3.40.30.10">
    <property type="entry name" value="Glutaredoxin"/>
    <property type="match status" value="1"/>
</dbReference>
<dbReference type="AlphaFoldDB" id="A0A6B0SH61"/>